<name>A0ABQ5X7Z9_9GAMM</name>
<evidence type="ECO:0000313" key="2">
    <source>
        <dbReference type="Proteomes" id="UP001156627"/>
    </source>
</evidence>
<gene>
    <name evidence="1" type="ORF">GCM10007898_02360</name>
</gene>
<sequence>MSNPVTYFPAWQRPHWQPSDEEVILQFYVFGKFEPTRVPSIQYGSDGLPEEVQLSSHHHHVLREWEGYPLKEPLGDLFKHDSPETYEKALATPQVLVLHGRFKDQPDTGYLRDTFGVLAGLLDIGGVAILDPQMLTLFDADEWRRRYLVKDGAPLRSHVLILRDEDETGRYWIHTRGMRKFGRADISLHNVPEAEVDHAGALCQRLVELEALGAHFEQGKALELDGMFGGLVAELGGGYDDPQFNNTYVAFHWPQSVE</sequence>
<reference evidence="2" key="1">
    <citation type="journal article" date="2019" name="Int. J. Syst. Evol. Microbiol.">
        <title>The Global Catalogue of Microorganisms (GCM) 10K type strain sequencing project: providing services to taxonomists for standard genome sequencing and annotation.</title>
        <authorList>
            <consortium name="The Broad Institute Genomics Platform"/>
            <consortium name="The Broad Institute Genome Sequencing Center for Infectious Disease"/>
            <person name="Wu L."/>
            <person name="Ma J."/>
        </authorList>
    </citation>
    <scope>NUCLEOTIDE SEQUENCE [LARGE SCALE GENOMIC DNA]</scope>
    <source>
        <strain evidence="2">NBRC 111981</strain>
    </source>
</reference>
<dbReference type="Proteomes" id="UP001156627">
    <property type="component" value="Unassembled WGS sequence"/>
</dbReference>
<dbReference type="EMBL" id="BSOA01000002">
    <property type="protein sequence ID" value="GLQ86670.1"/>
    <property type="molecule type" value="Genomic_DNA"/>
</dbReference>
<proteinExistence type="predicted"/>
<dbReference type="RefSeq" id="WP_284330066.1">
    <property type="nucleotide sequence ID" value="NZ_BSOA01000002.1"/>
</dbReference>
<evidence type="ECO:0000313" key="1">
    <source>
        <dbReference type="EMBL" id="GLQ86670.1"/>
    </source>
</evidence>
<organism evidence="1 2">
    <name type="scientific">Dyella flagellata</name>
    <dbReference type="NCBI Taxonomy" id="1867833"/>
    <lineage>
        <taxon>Bacteria</taxon>
        <taxon>Pseudomonadati</taxon>
        <taxon>Pseudomonadota</taxon>
        <taxon>Gammaproteobacteria</taxon>
        <taxon>Lysobacterales</taxon>
        <taxon>Rhodanobacteraceae</taxon>
        <taxon>Dyella</taxon>
    </lineage>
</organism>
<comment type="caution">
    <text evidence="1">The sequence shown here is derived from an EMBL/GenBank/DDBJ whole genome shotgun (WGS) entry which is preliminary data.</text>
</comment>
<keyword evidence="2" id="KW-1185">Reference proteome</keyword>
<accession>A0ABQ5X7Z9</accession>
<protein>
    <submittedName>
        <fullName evidence="1">Uncharacterized protein</fullName>
    </submittedName>
</protein>